<evidence type="ECO:0000313" key="2">
    <source>
        <dbReference type="EMBL" id="MFC4856759.1"/>
    </source>
</evidence>
<gene>
    <name evidence="2" type="ORF">ACFPCV_24905</name>
</gene>
<proteinExistence type="predicted"/>
<keyword evidence="1" id="KW-0175">Coiled coil</keyword>
<protein>
    <submittedName>
        <fullName evidence="2">Uncharacterized protein</fullName>
    </submittedName>
</protein>
<evidence type="ECO:0000256" key="1">
    <source>
        <dbReference type="SAM" id="Coils"/>
    </source>
</evidence>
<reference evidence="3" key="1">
    <citation type="journal article" date="2019" name="Int. J. Syst. Evol. Microbiol.">
        <title>The Global Catalogue of Microorganisms (GCM) 10K type strain sequencing project: providing services to taxonomists for standard genome sequencing and annotation.</title>
        <authorList>
            <consortium name="The Broad Institute Genomics Platform"/>
            <consortium name="The Broad Institute Genome Sequencing Center for Infectious Disease"/>
            <person name="Wu L."/>
            <person name="Ma J."/>
        </authorList>
    </citation>
    <scope>NUCLEOTIDE SEQUENCE [LARGE SCALE GENOMIC DNA]</scope>
    <source>
        <strain evidence="3">ZS-22-S1</strain>
    </source>
</reference>
<comment type="caution">
    <text evidence="2">The sequence shown here is derived from an EMBL/GenBank/DDBJ whole genome shotgun (WGS) entry which is preliminary data.</text>
</comment>
<accession>A0ABV9S7I6</accession>
<keyword evidence="3" id="KW-1185">Reference proteome</keyword>
<dbReference type="RefSeq" id="WP_378058716.1">
    <property type="nucleotide sequence ID" value="NZ_JBHSIS010000010.1"/>
</dbReference>
<evidence type="ECO:0000313" key="3">
    <source>
        <dbReference type="Proteomes" id="UP001595859"/>
    </source>
</evidence>
<dbReference type="EMBL" id="JBHSIS010000010">
    <property type="protein sequence ID" value="MFC4856759.1"/>
    <property type="molecule type" value="Genomic_DNA"/>
</dbReference>
<name>A0ABV9S7I6_9PSEU</name>
<dbReference type="Proteomes" id="UP001595859">
    <property type="component" value="Unassembled WGS sequence"/>
</dbReference>
<feature type="coiled-coil region" evidence="1">
    <location>
        <begin position="27"/>
        <end position="58"/>
    </location>
</feature>
<organism evidence="2 3">
    <name type="scientific">Actinophytocola glycyrrhizae</name>
    <dbReference type="NCBI Taxonomy" id="2044873"/>
    <lineage>
        <taxon>Bacteria</taxon>
        <taxon>Bacillati</taxon>
        <taxon>Actinomycetota</taxon>
        <taxon>Actinomycetes</taxon>
        <taxon>Pseudonocardiales</taxon>
        <taxon>Pseudonocardiaceae</taxon>
    </lineage>
</organism>
<sequence>MGALFAVAVAVFTTRLQADEAARRSSAEQAEREVQIAKAAQQAREDQAEREIQQARLVTVEFTPSEWDDPEFSSHYDLTVRITNHSAALILDPRLEEFVHPEKGGEVADVPAYTEYQGAPSVLRTDGTDMLLVTTTYRPALASNAVGPSQRVEAVIGFTDAAGLRWRRVGSSLPVRVPVNVQSEGVDMSVAHTFRPNGPDWYRYEV</sequence>